<dbReference type="GO" id="GO:0017147">
    <property type="term" value="F:Wnt-protein binding"/>
    <property type="evidence" value="ECO:0007669"/>
    <property type="project" value="TreeGrafter"/>
</dbReference>
<evidence type="ECO:0000256" key="10">
    <source>
        <dbReference type="PROSITE-ProRule" id="PRU00076"/>
    </source>
</evidence>
<feature type="domain" description="EGF-like" evidence="13">
    <location>
        <begin position="337"/>
        <end position="377"/>
    </location>
</feature>
<keyword evidence="3" id="KW-0272">Extracellular matrix</keyword>
<comment type="caution">
    <text evidence="10">Lacks conserved residue(s) required for the propagation of feature annotation.</text>
</comment>
<dbReference type="InterPro" id="IPR050778">
    <property type="entry name" value="Cueball_EGF_LRP_Nidogen"/>
</dbReference>
<evidence type="ECO:0000256" key="9">
    <source>
        <dbReference type="ARBA" id="ARBA00023180"/>
    </source>
</evidence>
<dbReference type="GO" id="GO:0005886">
    <property type="term" value="C:plasma membrane"/>
    <property type="evidence" value="ECO:0007669"/>
    <property type="project" value="TreeGrafter"/>
</dbReference>
<dbReference type="PROSITE" id="PS50026">
    <property type="entry name" value="EGF_3"/>
    <property type="match status" value="8"/>
</dbReference>
<keyword evidence="2" id="KW-0964">Secreted</keyword>
<dbReference type="Proteomes" id="UP000749559">
    <property type="component" value="Unassembled WGS sequence"/>
</dbReference>
<evidence type="ECO:0000256" key="1">
    <source>
        <dbReference type="ARBA" id="ARBA00004498"/>
    </source>
</evidence>
<dbReference type="PANTHER" id="PTHR46513:SF15">
    <property type="entry name" value="NIDOGEN 2"/>
    <property type="match status" value="1"/>
</dbReference>
<dbReference type="CDD" id="cd00054">
    <property type="entry name" value="EGF_CA"/>
    <property type="match status" value="2"/>
</dbReference>
<dbReference type="SMART" id="SM00179">
    <property type="entry name" value="EGF_CA"/>
    <property type="match status" value="4"/>
</dbReference>
<feature type="disulfide bond" evidence="10">
    <location>
        <begin position="387"/>
        <end position="404"/>
    </location>
</feature>
<dbReference type="PROSITE" id="PS01186">
    <property type="entry name" value="EGF_2"/>
    <property type="match status" value="7"/>
</dbReference>
<feature type="repeat" description="LDL-receptor class B" evidence="11">
    <location>
        <begin position="683"/>
        <end position="725"/>
    </location>
</feature>
<dbReference type="SUPFAM" id="SSF54511">
    <property type="entry name" value="GFP-like"/>
    <property type="match status" value="1"/>
</dbReference>
<feature type="domain" description="EGF-like" evidence="13">
    <location>
        <begin position="420"/>
        <end position="461"/>
    </location>
</feature>
<dbReference type="InterPro" id="IPR001881">
    <property type="entry name" value="EGF-like_Ca-bd_dom"/>
</dbReference>
<organism evidence="15 16">
    <name type="scientific">Owenia fusiformis</name>
    <name type="common">Polychaete worm</name>
    <dbReference type="NCBI Taxonomy" id="6347"/>
    <lineage>
        <taxon>Eukaryota</taxon>
        <taxon>Metazoa</taxon>
        <taxon>Spiralia</taxon>
        <taxon>Lophotrochozoa</taxon>
        <taxon>Annelida</taxon>
        <taxon>Polychaeta</taxon>
        <taxon>Sedentaria</taxon>
        <taxon>Canalipalpata</taxon>
        <taxon>Sabellida</taxon>
        <taxon>Oweniida</taxon>
        <taxon>Oweniidae</taxon>
        <taxon>Owenia</taxon>
    </lineage>
</organism>
<dbReference type="GO" id="GO:0060070">
    <property type="term" value="P:canonical Wnt signaling pathway"/>
    <property type="evidence" value="ECO:0007669"/>
    <property type="project" value="TreeGrafter"/>
</dbReference>
<evidence type="ECO:0000259" key="14">
    <source>
        <dbReference type="PROSITE" id="PS50993"/>
    </source>
</evidence>
<evidence type="ECO:0000256" key="2">
    <source>
        <dbReference type="ARBA" id="ARBA00022525"/>
    </source>
</evidence>
<feature type="domain" description="EGF-like" evidence="13">
    <location>
        <begin position="592"/>
        <end position="632"/>
    </location>
</feature>
<keyword evidence="7" id="KW-0106">Calcium</keyword>
<dbReference type="Pfam" id="PF07645">
    <property type="entry name" value="EGF_CA"/>
    <property type="match status" value="1"/>
</dbReference>
<dbReference type="Pfam" id="PF00058">
    <property type="entry name" value="Ldl_recept_b"/>
    <property type="match status" value="2"/>
</dbReference>
<dbReference type="AlphaFoldDB" id="A0A8S4PIZ5"/>
<sequence>MGSIQLIKHCLLATLYILLVEVHTVRPNVDETCATGASKCHATSTCQDYYDDRTFKGGYCCECSSALYGNGVNCLEPRKAQRVNGRVTGSINGVQLNVDLHSYVVTIDGRSYTAISRSPTNELGFSMQSLSAIGGIVGWLFAVPTNTKNGFMVTGGVFNRTLTITFQKNGNKLKVKQQMLGPSPELMRMNTEISGTIPRIPQGAKVSIEDYKEEYRRVSPGVIKSYATRTFRINGVSQRFTLDQVITYKECPFKAPDVPDVLRLSVTRNFVTFQEKEQIVRYAMTTKIAPVTGGGSGDPCRDEGLICDSKATCELGEGGYRCVCKAGFTGSGQQCVDEDECQLRTNDCHPNARCINTNGGFQCRCNTGYNGDGKICERDNRCGTGVCDANARCVYNSDEGIEMCECLPGYYGSGYDCKEVEAGCDVVNNCDDNAECVFNRETRRYQCECNDDFSGDGVTCTEGTDEPGCRDCDTNAQCIYDESRLMYRCQCREGYTGDGNTCSELGEQGCEVLRNCGRDASCTYDDYYRKYACKCNPGFEGDGYRCTKEEAVPCNRINNCDPNAECTRIPSTGEYQCRCLRGFQGDGYLCTQSLDCRSDATICDSNARCTRGSSGYVCSCNRGYSGDGTRCVLQGDQGSYLVYAQGMSIMKVPFEPNQENPGTMILHIPGQTAVGVGADCQDRMVYWTDVSGNTINRASFEDGSGSEMVFEGLGSPEGIAIDWIARNIYWTDSGLDRIEVAKIDGTNRKTIIEGDLVNPRAIAIDPRRGTLYWTDWNRKAPKIEMSSMDGSERHVIVDDNLGLPNGLTVDYDTEQLCWADAGSQHIECARPDGSGRKVIYNLASYPFDIAQANGNLYWTDWDMKSIPNIAQNGGTPNEPIGLPPAIGVQQEAMLAHITMADVGSYVFQLPMEGAPVPARMISMRTSAIKSTYFNRKSTAFTN</sequence>
<feature type="disulfide bond" evidence="10">
    <location>
        <begin position="472"/>
        <end position="489"/>
    </location>
</feature>
<evidence type="ECO:0000256" key="7">
    <source>
        <dbReference type="ARBA" id="ARBA00022837"/>
    </source>
</evidence>
<feature type="domain" description="EGF-like" evidence="13">
    <location>
        <begin position="465"/>
        <end position="503"/>
    </location>
</feature>
<name>A0A8S4PIZ5_OWEFU</name>
<dbReference type="InterPro" id="IPR049883">
    <property type="entry name" value="NOTCH1_EGF-like"/>
</dbReference>
<dbReference type="SMART" id="SM00181">
    <property type="entry name" value="EGF"/>
    <property type="match status" value="9"/>
</dbReference>
<evidence type="ECO:0000256" key="4">
    <source>
        <dbReference type="ARBA" id="ARBA00022536"/>
    </source>
</evidence>
<feature type="repeat" description="LDL-receptor class B" evidence="11">
    <location>
        <begin position="726"/>
        <end position="768"/>
    </location>
</feature>
<evidence type="ECO:0008006" key="17">
    <source>
        <dbReference type="Google" id="ProtNLM"/>
    </source>
</evidence>
<dbReference type="PANTHER" id="PTHR46513">
    <property type="entry name" value="VITELLOGENIN RECEPTOR-LIKE PROTEIN-RELATED-RELATED"/>
    <property type="match status" value="1"/>
</dbReference>
<dbReference type="Pfam" id="PF07474">
    <property type="entry name" value="G2F"/>
    <property type="match status" value="1"/>
</dbReference>
<feature type="disulfide bond" evidence="10">
    <location>
        <begin position="560"/>
        <end position="577"/>
    </location>
</feature>
<feature type="signal peptide" evidence="12">
    <location>
        <begin position="1"/>
        <end position="24"/>
    </location>
</feature>
<dbReference type="CDD" id="cd00255">
    <property type="entry name" value="nidG2"/>
    <property type="match status" value="1"/>
</dbReference>
<feature type="domain" description="EGF-like" evidence="13">
    <location>
        <begin position="550"/>
        <end position="591"/>
    </location>
</feature>
<reference evidence="15" key="1">
    <citation type="submission" date="2022-03" db="EMBL/GenBank/DDBJ databases">
        <authorList>
            <person name="Martin C."/>
        </authorList>
    </citation>
    <scope>NUCLEOTIDE SEQUENCE</scope>
</reference>
<dbReference type="EMBL" id="CAIIXF020000008">
    <property type="protein sequence ID" value="CAH1793177.1"/>
    <property type="molecule type" value="Genomic_DNA"/>
</dbReference>
<evidence type="ECO:0000256" key="11">
    <source>
        <dbReference type="PROSITE-ProRule" id="PRU00461"/>
    </source>
</evidence>
<keyword evidence="6" id="KW-0677">Repeat</keyword>
<evidence type="ECO:0000313" key="15">
    <source>
        <dbReference type="EMBL" id="CAH1793177.1"/>
    </source>
</evidence>
<dbReference type="OrthoDB" id="6375837at2759"/>
<protein>
    <recommendedName>
        <fullName evidence="17">Nidogen</fullName>
    </recommendedName>
</protein>
<dbReference type="GO" id="GO:0042813">
    <property type="term" value="F:Wnt receptor activity"/>
    <property type="evidence" value="ECO:0007669"/>
    <property type="project" value="TreeGrafter"/>
</dbReference>
<dbReference type="SUPFAM" id="SSF57184">
    <property type="entry name" value="Growth factor receptor domain"/>
    <property type="match status" value="1"/>
</dbReference>
<gene>
    <name evidence="15" type="ORF">OFUS_LOCUS18057</name>
</gene>
<evidence type="ECO:0000313" key="16">
    <source>
        <dbReference type="Proteomes" id="UP000749559"/>
    </source>
</evidence>
<evidence type="ECO:0000259" key="13">
    <source>
        <dbReference type="PROSITE" id="PS50026"/>
    </source>
</evidence>
<feature type="domain" description="EGF-like" evidence="13">
    <location>
        <begin position="506"/>
        <end position="547"/>
    </location>
</feature>
<comment type="caution">
    <text evidence="15">The sequence shown here is derived from an EMBL/GenBank/DDBJ whole genome shotgun (WGS) entry which is preliminary data.</text>
</comment>
<comment type="subcellular location">
    <subcellularLocation>
        <location evidence="1">Secreted</location>
        <location evidence="1">Extracellular space</location>
        <location evidence="1">Extracellular matrix</location>
    </subcellularLocation>
</comment>
<dbReference type="FunFam" id="2.10.25.10:FF:000038">
    <property type="entry name" value="Fibrillin 2"/>
    <property type="match status" value="1"/>
</dbReference>
<dbReference type="InterPro" id="IPR006605">
    <property type="entry name" value="G2_nidogen/fibulin_G2F"/>
</dbReference>
<dbReference type="PROSITE" id="PS01187">
    <property type="entry name" value="EGF_CA"/>
    <property type="match status" value="1"/>
</dbReference>
<keyword evidence="9" id="KW-0325">Glycoprotein</keyword>
<feature type="disulfide bond" evidence="10">
    <location>
        <begin position="430"/>
        <end position="447"/>
    </location>
</feature>
<dbReference type="FunFam" id="2.120.10.30:FF:000241">
    <property type="entry name" value="Low-density lipoprotein receptor-related protein 6"/>
    <property type="match status" value="1"/>
</dbReference>
<dbReference type="InterPro" id="IPR018097">
    <property type="entry name" value="EGF_Ca-bd_CS"/>
</dbReference>
<dbReference type="PROSITE" id="PS50993">
    <property type="entry name" value="NIDOGEN_G2"/>
    <property type="match status" value="1"/>
</dbReference>
<accession>A0A8S4PIZ5</accession>
<feature type="disulfide bond" evidence="10">
    <location>
        <begin position="516"/>
        <end position="533"/>
    </location>
</feature>
<dbReference type="InterPro" id="IPR009017">
    <property type="entry name" value="GFP"/>
</dbReference>
<feature type="chain" id="PRO_5035926330" description="Nidogen" evidence="12">
    <location>
        <begin position="25"/>
        <end position="942"/>
    </location>
</feature>
<feature type="repeat" description="LDL-receptor class B" evidence="11">
    <location>
        <begin position="769"/>
        <end position="813"/>
    </location>
</feature>
<feature type="domain" description="EGF-like" evidence="13">
    <location>
        <begin position="378"/>
        <end position="418"/>
    </location>
</feature>
<dbReference type="Gene3D" id="2.120.10.30">
    <property type="entry name" value="TolB, C-terminal domain"/>
    <property type="match status" value="1"/>
</dbReference>
<dbReference type="InterPro" id="IPR000152">
    <property type="entry name" value="EGF-type_Asp/Asn_hydroxyl_site"/>
</dbReference>
<dbReference type="InterPro" id="IPR000033">
    <property type="entry name" value="LDLR_classB_rpt"/>
</dbReference>
<dbReference type="Pfam" id="PF12947">
    <property type="entry name" value="EGF_3"/>
    <property type="match status" value="3"/>
</dbReference>
<dbReference type="InterPro" id="IPR011042">
    <property type="entry name" value="6-blade_b-propeller_TolB-like"/>
</dbReference>
<evidence type="ECO:0000256" key="5">
    <source>
        <dbReference type="ARBA" id="ARBA00022729"/>
    </source>
</evidence>
<dbReference type="InterPro" id="IPR009030">
    <property type="entry name" value="Growth_fac_rcpt_cys_sf"/>
</dbReference>
<feature type="domain" description="EGF-like" evidence="13">
    <location>
        <begin position="296"/>
        <end position="336"/>
    </location>
</feature>
<feature type="domain" description="Nidogen G2 beta-barrel" evidence="14">
    <location>
        <begin position="79"/>
        <end position="298"/>
    </location>
</feature>
<evidence type="ECO:0000256" key="12">
    <source>
        <dbReference type="SAM" id="SignalP"/>
    </source>
</evidence>
<dbReference type="Gene3D" id="2.10.25.10">
    <property type="entry name" value="Laminin"/>
    <property type="match status" value="8"/>
</dbReference>
<evidence type="ECO:0000256" key="3">
    <source>
        <dbReference type="ARBA" id="ARBA00022530"/>
    </source>
</evidence>
<keyword evidence="8 10" id="KW-1015">Disulfide bond</keyword>
<proteinExistence type="predicted"/>
<dbReference type="InterPro" id="IPR024731">
    <property type="entry name" value="NELL2-like_EGF"/>
</dbReference>
<evidence type="ECO:0000256" key="8">
    <source>
        <dbReference type="ARBA" id="ARBA00023157"/>
    </source>
</evidence>
<dbReference type="SMART" id="SM00135">
    <property type="entry name" value="LY"/>
    <property type="match status" value="5"/>
</dbReference>
<dbReference type="InterPro" id="IPR000742">
    <property type="entry name" value="EGF"/>
</dbReference>
<dbReference type="SMART" id="SM00682">
    <property type="entry name" value="G2F"/>
    <property type="match status" value="1"/>
</dbReference>
<dbReference type="PROSITE" id="PS00010">
    <property type="entry name" value="ASX_HYDROXYL"/>
    <property type="match status" value="1"/>
</dbReference>
<dbReference type="PROSITE" id="PS51120">
    <property type="entry name" value="LDLRB"/>
    <property type="match status" value="3"/>
</dbReference>
<dbReference type="Gene3D" id="2.40.155.10">
    <property type="entry name" value="Green fluorescent protein"/>
    <property type="match status" value="1"/>
</dbReference>
<evidence type="ECO:0000256" key="6">
    <source>
        <dbReference type="ARBA" id="ARBA00022737"/>
    </source>
</evidence>
<keyword evidence="5 12" id="KW-0732">Signal</keyword>
<dbReference type="SUPFAM" id="SSF63825">
    <property type="entry name" value="YWTD domain"/>
    <property type="match status" value="1"/>
</dbReference>
<keyword evidence="16" id="KW-1185">Reference proteome</keyword>
<keyword evidence="4 10" id="KW-0245">EGF-like domain</keyword>
<dbReference type="GO" id="GO:0005509">
    <property type="term" value="F:calcium ion binding"/>
    <property type="evidence" value="ECO:0007669"/>
    <property type="project" value="InterPro"/>
</dbReference>